<dbReference type="PANTHER" id="PTHR46796">
    <property type="entry name" value="HTH-TYPE TRANSCRIPTIONAL ACTIVATOR RHAS-RELATED"/>
    <property type="match status" value="1"/>
</dbReference>
<evidence type="ECO:0000256" key="2">
    <source>
        <dbReference type="ARBA" id="ARBA00023125"/>
    </source>
</evidence>
<dbReference type="Proteomes" id="UP000198373">
    <property type="component" value="Unassembled WGS sequence"/>
</dbReference>
<dbReference type="SMART" id="SM00342">
    <property type="entry name" value="HTH_ARAC"/>
    <property type="match status" value="1"/>
</dbReference>
<gene>
    <name evidence="5" type="ORF">SAMN06893096_103290</name>
</gene>
<accession>A0A239DQK7</accession>
<dbReference type="RefSeq" id="WP_089305075.1">
    <property type="nucleotide sequence ID" value="NZ_FZOO01000003.1"/>
</dbReference>
<dbReference type="Gene3D" id="1.10.10.60">
    <property type="entry name" value="Homeodomain-like"/>
    <property type="match status" value="1"/>
</dbReference>
<dbReference type="GO" id="GO:0043565">
    <property type="term" value="F:sequence-specific DNA binding"/>
    <property type="evidence" value="ECO:0007669"/>
    <property type="project" value="InterPro"/>
</dbReference>
<reference evidence="6" key="1">
    <citation type="submission" date="2017-06" db="EMBL/GenBank/DDBJ databases">
        <authorList>
            <person name="Varghese N."/>
            <person name="Submissions S."/>
        </authorList>
    </citation>
    <scope>NUCLEOTIDE SEQUENCE [LARGE SCALE GENOMIC DNA]</scope>
    <source>
        <strain evidence="6">DSM 46839</strain>
    </source>
</reference>
<evidence type="ECO:0000313" key="5">
    <source>
        <dbReference type="EMBL" id="SNS34013.1"/>
    </source>
</evidence>
<evidence type="ECO:0000256" key="1">
    <source>
        <dbReference type="ARBA" id="ARBA00023015"/>
    </source>
</evidence>
<feature type="domain" description="HTH araC/xylS-type" evidence="4">
    <location>
        <begin position="137"/>
        <end position="225"/>
    </location>
</feature>
<keyword evidence="1" id="KW-0805">Transcription regulation</keyword>
<evidence type="ECO:0000313" key="6">
    <source>
        <dbReference type="Proteomes" id="UP000198373"/>
    </source>
</evidence>
<keyword evidence="2 5" id="KW-0238">DNA-binding</keyword>
<dbReference type="GO" id="GO:0003700">
    <property type="term" value="F:DNA-binding transcription factor activity"/>
    <property type="evidence" value="ECO:0007669"/>
    <property type="project" value="InterPro"/>
</dbReference>
<dbReference type="InterPro" id="IPR046532">
    <property type="entry name" value="DUF6597"/>
</dbReference>
<organism evidence="5 6">
    <name type="scientific">Geodermatophilus pulveris</name>
    <dbReference type="NCBI Taxonomy" id="1564159"/>
    <lineage>
        <taxon>Bacteria</taxon>
        <taxon>Bacillati</taxon>
        <taxon>Actinomycetota</taxon>
        <taxon>Actinomycetes</taxon>
        <taxon>Geodermatophilales</taxon>
        <taxon>Geodermatophilaceae</taxon>
        <taxon>Geodermatophilus</taxon>
    </lineage>
</organism>
<dbReference type="Pfam" id="PF12833">
    <property type="entry name" value="HTH_18"/>
    <property type="match status" value="1"/>
</dbReference>
<dbReference type="Pfam" id="PF20240">
    <property type="entry name" value="DUF6597"/>
    <property type="match status" value="1"/>
</dbReference>
<dbReference type="PANTHER" id="PTHR46796:SF15">
    <property type="entry name" value="BLL1074 PROTEIN"/>
    <property type="match status" value="1"/>
</dbReference>
<dbReference type="InterPro" id="IPR018060">
    <property type="entry name" value="HTH_AraC"/>
</dbReference>
<evidence type="ECO:0000259" key="4">
    <source>
        <dbReference type="PROSITE" id="PS01124"/>
    </source>
</evidence>
<proteinExistence type="predicted"/>
<name>A0A239DQK7_9ACTN</name>
<keyword evidence="6" id="KW-1185">Reference proteome</keyword>
<evidence type="ECO:0000256" key="3">
    <source>
        <dbReference type="ARBA" id="ARBA00023163"/>
    </source>
</evidence>
<protein>
    <submittedName>
        <fullName evidence="5">AraC-type DNA-binding protein</fullName>
    </submittedName>
</protein>
<dbReference type="OrthoDB" id="9815799at2"/>
<keyword evidence="3" id="KW-0804">Transcription</keyword>
<dbReference type="EMBL" id="FZOO01000003">
    <property type="protein sequence ID" value="SNS34013.1"/>
    <property type="molecule type" value="Genomic_DNA"/>
</dbReference>
<dbReference type="InterPro" id="IPR050204">
    <property type="entry name" value="AraC_XylS_family_regulators"/>
</dbReference>
<dbReference type="PROSITE" id="PS01124">
    <property type="entry name" value="HTH_ARAC_FAMILY_2"/>
    <property type="match status" value="1"/>
</dbReference>
<dbReference type="AlphaFoldDB" id="A0A239DQK7"/>
<sequence length="228" mass="24381">MTYRERATAVPDAVLWERAVPAGASRILPDGCLDLLWDGRRLSVAGPDTRARWHEDPAPARYVALRFSGGTGPALLGVPAHELRDRTPLLEDLWPAAAARRLADRVAEDPVGALERWAGERVVDSPADPLGGRVLALARAGVPVAGMAARLGLGVRQLHRRSLDLFGYGPRHLTRVLRLGRALEQVRQGAPLARVAADSGYADQAHLARDVRGLTGTTVTALLRGSAG</sequence>